<dbReference type="GO" id="GO:0016491">
    <property type="term" value="F:oxidoreductase activity"/>
    <property type="evidence" value="ECO:0007669"/>
    <property type="project" value="InterPro"/>
</dbReference>
<keyword evidence="7" id="KW-1185">Reference proteome</keyword>
<comment type="caution">
    <text evidence="6">The sequence shown here is derived from an EMBL/GenBank/DDBJ whole genome shotgun (WGS) entry which is preliminary data.</text>
</comment>
<dbReference type="Pfam" id="PF00578">
    <property type="entry name" value="AhpC-TSA"/>
    <property type="match status" value="1"/>
</dbReference>
<keyword evidence="3" id="KW-1015">Disulfide bond</keyword>
<keyword evidence="4" id="KW-0676">Redox-active center</keyword>
<feature type="domain" description="Thioredoxin" evidence="5">
    <location>
        <begin position="243"/>
        <end position="385"/>
    </location>
</feature>
<evidence type="ECO:0000259" key="5">
    <source>
        <dbReference type="PROSITE" id="PS51352"/>
    </source>
</evidence>
<dbReference type="PANTHER" id="PTHR42852">
    <property type="entry name" value="THIOL:DISULFIDE INTERCHANGE PROTEIN DSBE"/>
    <property type="match status" value="1"/>
</dbReference>
<dbReference type="EMBL" id="QKZK01000011">
    <property type="protein sequence ID" value="PZX16898.1"/>
    <property type="molecule type" value="Genomic_DNA"/>
</dbReference>
<organism evidence="6 7">
    <name type="scientific">Breznakibacter xylanolyticus</name>
    <dbReference type="NCBI Taxonomy" id="990"/>
    <lineage>
        <taxon>Bacteria</taxon>
        <taxon>Pseudomonadati</taxon>
        <taxon>Bacteroidota</taxon>
        <taxon>Bacteroidia</taxon>
        <taxon>Marinilabiliales</taxon>
        <taxon>Marinilabiliaceae</taxon>
        <taxon>Breznakibacter</taxon>
    </lineage>
</organism>
<proteinExistence type="predicted"/>
<dbReference type="InterPro" id="IPR036249">
    <property type="entry name" value="Thioredoxin-like_sf"/>
</dbReference>
<name>A0A2W7NA01_9BACT</name>
<reference evidence="6 7" key="1">
    <citation type="submission" date="2018-06" db="EMBL/GenBank/DDBJ databases">
        <title>Genomic Encyclopedia of Archaeal and Bacterial Type Strains, Phase II (KMG-II): from individual species to whole genera.</title>
        <authorList>
            <person name="Goeker M."/>
        </authorList>
    </citation>
    <scope>NUCLEOTIDE SEQUENCE [LARGE SCALE GENOMIC DNA]</scope>
    <source>
        <strain evidence="6 7">DSM 6779</strain>
    </source>
</reference>
<gene>
    <name evidence="6" type="ORF">LX69_01713</name>
</gene>
<dbReference type="GO" id="GO:0016209">
    <property type="term" value="F:antioxidant activity"/>
    <property type="evidence" value="ECO:0007669"/>
    <property type="project" value="InterPro"/>
</dbReference>
<sequence>MLRSLFIFTLTLLIFASCKKTPPPSFSLKMDLNGISDTINVLLYRYEQGYAPFDTARKDAQGYFIFTKTIDSTNFFLLKLPNGQSLPMVLGPVPTYLHAEANNLINTASFSNNLASDQIRRSMLVAQDFSHAIKELATQLTDTLKPKPKAEFKDSLIRHIDTIRVEYAARLEAIISEARTPGILHAILQRSGNQPILTPANNRQLFVETDSFLFRHYAHLTPVKQFHYQLDSTFNNIDSLTSVHRGEQLPDAGLKNIWDEHISLFRFRGRPLLVVVWSPNDSMCNQIVTQSRQIIKQFKPKGLEVYMVAVDTVKTNWTQSIDQHRLACWHVSDLQGHASPILHKWGIRSLPATFLLNVKGEIEEKNLEGNHLMNKLTQLLPDKEK</sequence>
<dbReference type="SUPFAM" id="SSF52833">
    <property type="entry name" value="Thioredoxin-like"/>
    <property type="match status" value="1"/>
</dbReference>
<dbReference type="PANTHER" id="PTHR42852:SF6">
    <property type="entry name" value="THIOL:DISULFIDE INTERCHANGE PROTEIN DSBE"/>
    <property type="match status" value="1"/>
</dbReference>
<dbReference type="AlphaFoldDB" id="A0A2W7NA01"/>
<dbReference type="RefSeq" id="WP_170124303.1">
    <property type="nucleotide sequence ID" value="NZ_QKZK01000011.1"/>
</dbReference>
<dbReference type="PROSITE" id="PS51352">
    <property type="entry name" value="THIOREDOXIN_2"/>
    <property type="match status" value="1"/>
</dbReference>
<evidence type="ECO:0000256" key="3">
    <source>
        <dbReference type="ARBA" id="ARBA00023157"/>
    </source>
</evidence>
<dbReference type="Gene3D" id="3.40.30.10">
    <property type="entry name" value="Glutaredoxin"/>
    <property type="match status" value="1"/>
</dbReference>
<protein>
    <submittedName>
        <fullName evidence="6">Peroxiredoxin</fullName>
    </submittedName>
</protein>
<dbReference type="InterPro" id="IPR013766">
    <property type="entry name" value="Thioredoxin_domain"/>
</dbReference>
<dbReference type="GO" id="GO:0030313">
    <property type="term" value="C:cell envelope"/>
    <property type="evidence" value="ECO:0007669"/>
    <property type="project" value="UniProtKB-SubCell"/>
</dbReference>
<dbReference type="PROSITE" id="PS51257">
    <property type="entry name" value="PROKAR_LIPOPROTEIN"/>
    <property type="match status" value="1"/>
</dbReference>
<dbReference type="GO" id="GO:0017004">
    <property type="term" value="P:cytochrome complex assembly"/>
    <property type="evidence" value="ECO:0007669"/>
    <property type="project" value="UniProtKB-KW"/>
</dbReference>
<evidence type="ECO:0000256" key="2">
    <source>
        <dbReference type="ARBA" id="ARBA00022748"/>
    </source>
</evidence>
<comment type="subcellular location">
    <subcellularLocation>
        <location evidence="1">Cell envelope</location>
    </subcellularLocation>
</comment>
<dbReference type="Proteomes" id="UP000249239">
    <property type="component" value="Unassembled WGS sequence"/>
</dbReference>
<accession>A0A2W7NA01</accession>
<evidence type="ECO:0000256" key="1">
    <source>
        <dbReference type="ARBA" id="ARBA00004196"/>
    </source>
</evidence>
<dbReference type="InterPro" id="IPR000866">
    <property type="entry name" value="AhpC/TSA"/>
</dbReference>
<keyword evidence="2" id="KW-0201">Cytochrome c-type biogenesis</keyword>
<evidence type="ECO:0000256" key="4">
    <source>
        <dbReference type="ARBA" id="ARBA00023284"/>
    </source>
</evidence>
<evidence type="ECO:0000313" key="7">
    <source>
        <dbReference type="Proteomes" id="UP000249239"/>
    </source>
</evidence>
<dbReference type="InterPro" id="IPR050553">
    <property type="entry name" value="Thioredoxin_ResA/DsbE_sf"/>
</dbReference>
<evidence type="ECO:0000313" key="6">
    <source>
        <dbReference type="EMBL" id="PZX16898.1"/>
    </source>
</evidence>